<accession>A0A2Z2P324</accession>
<dbReference type="OrthoDB" id="5624524at2"/>
<protein>
    <submittedName>
        <fullName evidence="1">Uncharacterized protein</fullName>
    </submittedName>
</protein>
<organism evidence="1 2">
    <name type="scientific">Granulosicoccus antarcticus IMCC3135</name>
    <dbReference type="NCBI Taxonomy" id="1192854"/>
    <lineage>
        <taxon>Bacteria</taxon>
        <taxon>Pseudomonadati</taxon>
        <taxon>Pseudomonadota</taxon>
        <taxon>Gammaproteobacteria</taxon>
        <taxon>Chromatiales</taxon>
        <taxon>Granulosicoccaceae</taxon>
        <taxon>Granulosicoccus</taxon>
    </lineage>
</organism>
<dbReference type="KEGG" id="gai:IMCC3135_20330"/>
<evidence type="ECO:0000313" key="2">
    <source>
        <dbReference type="Proteomes" id="UP000250079"/>
    </source>
</evidence>
<dbReference type="Proteomes" id="UP000250079">
    <property type="component" value="Chromosome"/>
</dbReference>
<gene>
    <name evidence="1" type="ORF">IMCC3135_20330</name>
</gene>
<proteinExistence type="predicted"/>
<reference evidence="1 2" key="1">
    <citation type="submission" date="2016-12" db="EMBL/GenBank/DDBJ databases">
        <authorList>
            <person name="Song W.-J."/>
            <person name="Kurnit D.M."/>
        </authorList>
    </citation>
    <scope>NUCLEOTIDE SEQUENCE [LARGE SCALE GENOMIC DNA]</scope>
    <source>
        <strain evidence="1 2">IMCC3135</strain>
    </source>
</reference>
<evidence type="ECO:0000313" key="1">
    <source>
        <dbReference type="EMBL" id="ASJ74144.1"/>
    </source>
</evidence>
<sequence>MAGNPTDTDKQYPSLTEMGIVRFNEISHYSLRQSGPDKDVLRIIYNRAKGSFLPHTRKYKFGRAPKTVVADGGTARMEHTYEISPFLLKAVHELDELVKINQHDSSASSHEDLQTDLMNEMNELKQLINESTSSDNKAAVLAKIDSVSKHIEAL</sequence>
<dbReference type="EMBL" id="CP018632">
    <property type="protein sequence ID" value="ASJ74144.1"/>
    <property type="molecule type" value="Genomic_DNA"/>
</dbReference>
<dbReference type="InterPro" id="IPR020911">
    <property type="entry name" value="UPF0325"/>
</dbReference>
<name>A0A2Z2P324_9GAMM</name>
<dbReference type="Pfam" id="PF11944">
    <property type="entry name" value="DUF3461"/>
    <property type="match status" value="1"/>
</dbReference>
<dbReference type="AlphaFoldDB" id="A0A2Z2P324"/>
<keyword evidence="2" id="KW-1185">Reference proteome</keyword>
<dbReference type="RefSeq" id="WP_088919221.1">
    <property type="nucleotide sequence ID" value="NZ_CP018632.1"/>
</dbReference>